<evidence type="ECO:0000313" key="3">
    <source>
        <dbReference type="Proteomes" id="UP001321473"/>
    </source>
</evidence>
<accession>A0AAQ4DUE4</accession>
<dbReference type="Proteomes" id="UP001321473">
    <property type="component" value="Unassembled WGS sequence"/>
</dbReference>
<sequence>MRSLLAPAVVVLCTAPVVLGKLGAPGGPQKLPREVPDSFKVISDFPYSVAISDSDNDTMFECMAANRTDIDYEAQTATFVWMLQETDHSPKQEVPFYVRPGETPGTMDMVVGDDPTHVEGIFYFENEDCVVMDLEYKGHQCILWTRLELKDSVPQVCIDHFVDTCGVVPPPHSRDLCPDGEGDY</sequence>
<dbReference type="GO" id="GO:0043176">
    <property type="term" value="F:amine binding"/>
    <property type="evidence" value="ECO:0007669"/>
    <property type="project" value="InterPro"/>
</dbReference>
<keyword evidence="1" id="KW-0732">Signal</keyword>
<feature type="chain" id="PRO_5043030369" description="Lipocalin-5 1" evidence="1">
    <location>
        <begin position="21"/>
        <end position="184"/>
    </location>
</feature>
<dbReference type="GO" id="GO:0030682">
    <property type="term" value="P:symbiont-mediated perturbation of host defenses"/>
    <property type="evidence" value="ECO:0007669"/>
    <property type="project" value="InterPro"/>
</dbReference>
<dbReference type="Pfam" id="PF02098">
    <property type="entry name" value="His_binding"/>
    <property type="match status" value="1"/>
</dbReference>
<name>A0AAQ4DUE4_AMBAM</name>
<evidence type="ECO:0000313" key="2">
    <source>
        <dbReference type="EMBL" id="KAK8766084.1"/>
    </source>
</evidence>
<organism evidence="2 3">
    <name type="scientific">Amblyomma americanum</name>
    <name type="common">Lone star tick</name>
    <dbReference type="NCBI Taxonomy" id="6943"/>
    <lineage>
        <taxon>Eukaryota</taxon>
        <taxon>Metazoa</taxon>
        <taxon>Ecdysozoa</taxon>
        <taxon>Arthropoda</taxon>
        <taxon>Chelicerata</taxon>
        <taxon>Arachnida</taxon>
        <taxon>Acari</taxon>
        <taxon>Parasitiformes</taxon>
        <taxon>Ixodida</taxon>
        <taxon>Ixodoidea</taxon>
        <taxon>Ixodidae</taxon>
        <taxon>Amblyomminae</taxon>
        <taxon>Amblyomma</taxon>
    </lineage>
</organism>
<dbReference type="Gene3D" id="2.40.128.20">
    <property type="match status" value="1"/>
</dbReference>
<feature type="signal peptide" evidence="1">
    <location>
        <begin position="1"/>
        <end position="20"/>
    </location>
</feature>
<dbReference type="InterPro" id="IPR002970">
    <property type="entry name" value="Tick_his-bd"/>
</dbReference>
<protein>
    <recommendedName>
        <fullName evidence="4">Lipocalin-5 1</fullName>
    </recommendedName>
</protein>
<gene>
    <name evidence="2" type="ORF">V5799_007131</name>
</gene>
<reference evidence="2 3" key="1">
    <citation type="journal article" date="2023" name="Arcadia Sci">
        <title>De novo assembly of a long-read Amblyomma americanum tick genome.</title>
        <authorList>
            <person name="Chou S."/>
            <person name="Poskanzer K.E."/>
            <person name="Rollins M."/>
            <person name="Thuy-Boun P.S."/>
        </authorList>
    </citation>
    <scope>NUCLEOTIDE SEQUENCE [LARGE SCALE GENOMIC DNA]</scope>
    <source>
        <strain evidence="2">F_SG_1</strain>
        <tissue evidence="2">Salivary glands</tissue>
    </source>
</reference>
<dbReference type="InterPro" id="IPR012674">
    <property type="entry name" value="Calycin"/>
</dbReference>
<dbReference type="EMBL" id="JARKHS020026714">
    <property type="protein sequence ID" value="KAK8766084.1"/>
    <property type="molecule type" value="Genomic_DNA"/>
</dbReference>
<evidence type="ECO:0000256" key="1">
    <source>
        <dbReference type="SAM" id="SignalP"/>
    </source>
</evidence>
<dbReference type="AlphaFoldDB" id="A0AAQ4DUE4"/>
<proteinExistence type="predicted"/>
<evidence type="ECO:0008006" key="4">
    <source>
        <dbReference type="Google" id="ProtNLM"/>
    </source>
</evidence>
<keyword evidence="3" id="KW-1185">Reference proteome</keyword>
<comment type="caution">
    <text evidence="2">The sequence shown here is derived from an EMBL/GenBank/DDBJ whole genome shotgun (WGS) entry which is preliminary data.</text>
</comment>